<feature type="region of interest" description="Disordered" evidence="1">
    <location>
        <begin position="55"/>
        <end position="77"/>
    </location>
</feature>
<dbReference type="EMBL" id="CAJEWN010000010">
    <property type="protein sequence ID" value="CAD2131518.1"/>
    <property type="molecule type" value="Genomic_DNA"/>
</dbReference>
<evidence type="ECO:0000313" key="2">
    <source>
        <dbReference type="EMBL" id="CAD2131518.1"/>
    </source>
</evidence>
<gene>
    <name evidence="2" type="ORF">MENT_LOCUS3362</name>
</gene>
<protein>
    <submittedName>
        <fullName evidence="2">Uncharacterized protein</fullName>
    </submittedName>
</protein>
<dbReference type="Proteomes" id="UP000580250">
    <property type="component" value="Unassembled WGS sequence"/>
</dbReference>
<evidence type="ECO:0000313" key="3">
    <source>
        <dbReference type="Proteomes" id="UP000580250"/>
    </source>
</evidence>
<dbReference type="AlphaFoldDB" id="A0A6V7TSY2"/>
<feature type="compositionally biased region" description="Basic and acidic residues" evidence="1">
    <location>
        <begin position="171"/>
        <end position="185"/>
    </location>
</feature>
<reference evidence="2 3" key="1">
    <citation type="submission" date="2020-08" db="EMBL/GenBank/DDBJ databases">
        <authorList>
            <person name="Koutsovoulos G."/>
            <person name="Danchin GJ E."/>
        </authorList>
    </citation>
    <scope>NUCLEOTIDE SEQUENCE [LARGE SCALE GENOMIC DNA]</scope>
</reference>
<proteinExistence type="predicted"/>
<name>A0A6V7TSY2_MELEN</name>
<evidence type="ECO:0000256" key="1">
    <source>
        <dbReference type="SAM" id="MobiDB-lite"/>
    </source>
</evidence>
<sequence>MKIKNLNKINFKFAQFLFYYKYFLILFMILFPTKTKAQQNFLSFIQPFLGNQQQQSQSQPFFQQNKDQPPPNNDGGGAFGGIGQFVEMFENNNNDRGQRFQQLANSAQTLLSAFSNSGGGESSSQTSEYLNFGKSFGLGSALNNKRRKRRQSPPQIPSIFNLFEDIAHRATEKRQQRQKQQKDYQHSPPINRQHIYRSPQASTSIGRITDNFGRNFFQVGKYYEGDMEVK</sequence>
<comment type="caution">
    <text evidence="2">The sequence shown here is derived from an EMBL/GenBank/DDBJ whole genome shotgun (WGS) entry which is preliminary data.</text>
</comment>
<feature type="compositionally biased region" description="Low complexity" evidence="1">
    <location>
        <begin position="55"/>
        <end position="64"/>
    </location>
</feature>
<accession>A0A6V7TSY2</accession>
<feature type="region of interest" description="Disordered" evidence="1">
    <location>
        <begin position="171"/>
        <end position="207"/>
    </location>
</feature>
<organism evidence="2 3">
    <name type="scientific">Meloidogyne enterolobii</name>
    <name type="common">Root-knot nematode worm</name>
    <name type="synonym">Meloidogyne mayaguensis</name>
    <dbReference type="NCBI Taxonomy" id="390850"/>
    <lineage>
        <taxon>Eukaryota</taxon>
        <taxon>Metazoa</taxon>
        <taxon>Ecdysozoa</taxon>
        <taxon>Nematoda</taxon>
        <taxon>Chromadorea</taxon>
        <taxon>Rhabditida</taxon>
        <taxon>Tylenchina</taxon>
        <taxon>Tylenchomorpha</taxon>
        <taxon>Tylenchoidea</taxon>
        <taxon>Meloidogynidae</taxon>
        <taxon>Meloidogyninae</taxon>
        <taxon>Meloidogyne</taxon>
    </lineage>
</organism>